<feature type="coiled-coil region" evidence="1">
    <location>
        <begin position="51"/>
        <end position="79"/>
    </location>
</feature>
<reference evidence="3 4" key="1">
    <citation type="submission" date="2016-10" db="EMBL/GenBank/DDBJ databases">
        <title>Silvanigrella aquatica sp. nov., isolated from a freshwater lake located in the Black Forest, Germany, description of Silvanigrellaceae fam. nov., Silvanigrellales ord. nov., reclassification of the order Bdellovibrionales in the class Oligoflexia, reclassification of the families Bacteriovoracaceae and Halobacteriovoraceae in the new order Bacteriovoracales ord. nov., and reclassification of the family Pseudobacteriovoracaceae in the order Oligoflexiales.</title>
        <authorList>
            <person name="Hahn M.W."/>
            <person name="Schmidt J."/>
            <person name="Koll U."/>
            <person name="Rohde M."/>
            <person name="Verbag S."/>
            <person name="Pitt A."/>
            <person name="Nakai R."/>
            <person name="Naganuma T."/>
            <person name="Lang E."/>
        </authorList>
    </citation>
    <scope>NUCLEOTIDE SEQUENCE [LARGE SCALE GENOMIC DNA]</scope>
    <source>
        <strain evidence="3 4">MWH-Nonnen-W8red</strain>
    </source>
</reference>
<organism evidence="3 4">
    <name type="scientific">Silvanigrella aquatica</name>
    <dbReference type="NCBI Taxonomy" id="1915309"/>
    <lineage>
        <taxon>Bacteria</taxon>
        <taxon>Pseudomonadati</taxon>
        <taxon>Bdellovibrionota</taxon>
        <taxon>Oligoflexia</taxon>
        <taxon>Silvanigrellales</taxon>
        <taxon>Silvanigrellaceae</taxon>
        <taxon>Silvanigrella</taxon>
    </lineage>
</organism>
<keyword evidence="2" id="KW-0472">Membrane</keyword>
<evidence type="ECO:0000256" key="2">
    <source>
        <dbReference type="SAM" id="Phobius"/>
    </source>
</evidence>
<dbReference type="EMBL" id="CP017834">
    <property type="protein sequence ID" value="APJ02706.1"/>
    <property type="molecule type" value="Genomic_DNA"/>
</dbReference>
<keyword evidence="2" id="KW-0812">Transmembrane</keyword>
<dbReference type="RefSeq" id="WP_148696414.1">
    <property type="nucleotide sequence ID" value="NZ_CP017834.1"/>
</dbReference>
<evidence type="ECO:0000256" key="1">
    <source>
        <dbReference type="SAM" id="Coils"/>
    </source>
</evidence>
<accession>A0A1L4CXN7</accession>
<evidence type="ECO:0000313" key="3">
    <source>
        <dbReference type="EMBL" id="APJ02706.1"/>
    </source>
</evidence>
<evidence type="ECO:0000313" key="4">
    <source>
        <dbReference type="Proteomes" id="UP000184731"/>
    </source>
</evidence>
<dbReference type="STRING" id="1915309.AXG55_01670"/>
<keyword evidence="4" id="KW-1185">Reference proteome</keyword>
<proteinExistence type="predicted"/>
<keyword evidence="1" id="KW-0175">Coiled coil</keyword>
<dbReference type="KEGG" id="saqi:AXG55_01670"/>
<dbReference type="AlphaFoldDB" id="A0A1L4CXN7"/>
<feature type="transmembrane region" description="Helical" evidence="2">
    <location>
        <begin position="9"/>
        <end position="27"/>
    </location>
</feature>
<protein>
    <submittedName>
        <fullName evidence="3">Uncharacterized protein</fullName>
    </submittedName>
</protein>
<gene>
    <name evidence="3" type="ORF">AXG55_01670</name>
</gene>
<dbReference type="Proteomes" id="UP000184731">
    <property type="component" value="Chromosome"/>
</dbReference>
<sequence>MFKSFIKKLFVFIIYGFIWLFIFSIPLSSGKNLFEIGYDKIVDTKPVHWILSKVSKGMKKTENNAKEATENAIDKIESEMKK</sequence>
<name>A0A1L4CXN7_9BACT</name>
<dbReference type="OrthoDB" id="5298091at2"/>
<keyword evidence="2" id="KW-1133">Transmembrane helix</keyword>